<name>A0A7M3SUW9_9ACTN</name>
<comment type="caution">
    <text evidence="2">The sequence shown here is derived from an EMBL/GenBank/DDBJ whole genome shotgun (WGS) entry which is preliminary data.</text>
</comment>
<gene>
    <name evidence="2" type="ORF">nbrc107697_04820</name>
</gene>
<dbReference type="Proteomes" id="UP000444980">
    <property type="component" value="Unassembled WGS sequence"/>
</dbReference>
<organism evidence="2 3">
    <name type="scientific">Gordonia crocea</name>
    <dbReference type="NCBI Taxonomy" id="589162"/>
    <lineage>
        <taxon>Bacteria</taxon>
        <taxon>Bacillati</taxon>
        <taxon>Actinomycetota</taxon>
        <taxon>Actinomycetes</taxon>
        <taxon>Mycobacteriales</taxon>
        <taxon>Gordoniaceae</taxon>
        <taxon>Gordonia</taxon>
    </lineage>
</organism>
<dbReference type="InterPro" id="IPR009061">
    <property type="entry name" value="DNA-bd_dom_put_sf"/>
</dbReference>
<evidence type="ECO:0000256" key="1">
    <source>
        <dbReference type="SAM" id="MobiDB-lite"/>
    </source>
</evidence>
<dbReference type="SUPFAM" id="SSF46955">
    <property type="entry name" value="Putative DNA-binding domain"/>
    <property type="match status" value="1"/>
</dbReference>
<dbReference type="EMBL" id="BJOU01000001">
    <property type="protein sequence ID" value="GED96443.1"/>
    <property type="molecule type" value="Genomic_DNA"/>
</dbReference>
<evidence type="ECO:0000313" key="3">
    <source>
        <dbReference type="Proteomes" id="UP000444980"/>
    </source>
</evidence>
<keyword evidence="3" id="KW-1185">Reference proteome</keyword>
<feature type="region of interest" description="Disordered" evidence="1">
    <location>
        <begin position="54"/>
        <end position="75"/>
    </location>
</feature>
<evidence type="ECO:0000313" key="2">
    <source>
        <dbReference type="EMBL" id="GED96443.1"/>
    </source>
</evidence>
<proteinExistence type="predicted"/>
<protein>
    <submittedName>
        <fullName evidence="2">Uncharacterized protein</fullName>
    </submittedName>
</protein>
<sequence>MIRYLTRNEVADRVGLAPGTINAYDRRGYLPEPDAKIGRVNGWLPETIDEWNRNRPGRGARTDLYPKKATCPQET</sequence>
<dbReference type="AlphaFoldDB" id="A0A7M3SUW9"/>
<reference evidence="3" key="1">
    <citation type="submission" date="2019-06" db="EMBL/GenBank/DDBJ databases">
        <title>Gordonia isolated from sludge of a wastewater treatment plant.</title>
        <authorList>
            <person name="Tamura T."/>
            <person name="Aoyama K."/>
            <person name="Kang Y."/>
            <person name="Saito S."/>
            <person name="Akiyama N."/>
            <person name="Yazawa K."/>
            <person name="Gonoi T."/>
            <person name="Mikami Y."/>
        </authorList>
    </citation>
    <scope>NUCLEOTIDE SEQUENCE [LARGE SCALE GENOMIC DNA]</scope>
    <source>
        <strain evidence="3">NBRC 107697</strain>
    </source>
</reference>
<accession>A0A7M3SUW9</accession>
<dbReference type="RefSeq" id="WP_161925914.1">
    <property type="nucleotide sequence ID" value="NZ_BJOU01000001.1"/>
</dbReference>
<dbReference type="OrthoDB" id="3634697at2"/>